<dbReference type="PROSITE" id="PS50283">
    <property type="entry name" value="NA_SOLUT_SYMP_3"/>
    <property type="match status" value="1"/>
</dbReference>
<keyword evidence="10" id="KW-1185">Reference proteome</keyword>
<feature type="transmembrane region" description="Helical" evidence="8">
    <location>
        <begin position="373"/>
        <end position="394"/>
    </location>
</feature>
<accession>D3PEI4</accession>
<dbReference type="PANTHER" id="PTHR48086:SF7">
    <property type="entry name" value="SODIUM-SOLUTE SYMPORTER-RELATED"/>
    <property type="match status" value="1"/>
</dbReference>
<keyword evidence="3" id="KW-0813">Transport</keyword>
<reference evidence="9 10" key="1">
    <citation type="journal article" date="2010" name="DNA Res.">
        <title>Bacterial lifestyle in a deep-sea hydrothermal vent chimney revealed by the genome sequence of the thermophilic bacterium Deferribacter desulfuricans SSM1.</title>
        <authorList>
            <person name="Takaki Y."/>
            <person name="Shimamura S."/>
            <person name="Nakagawa S."/>
            <person name="Fukuhara Y."/>
            <person name="Horikawa H."/>
            <person name="Ankai A."/>
            <person name="Harada T."/>
            <person name="Hosoyama A."/>
            <person name="Oguchi A."/>
            <person name="Fukui S."/>
            <person name="Fujita N."/>
            <person name="Takami H."/>
            <person name="Takai K."/>
        </authorList>
    </citation>
    <scope>NUCLEOTIDE SEQUENCE [LARGE SCALE GENOMIC DNA]</scope>
    <source>
        <strain evidence="10">DSM 14783 / JCM 11476 / NBRC 101012 / SSM1</strain>
    </source>
</reference>
<dbReference type="GO" id="GO:0022857">
    <property type="term" value="F:transmembrane transporter activity"/>
    <property type="evidence" value="ECO:0007669"/>
    <property type="project" value="InterPro"/>
</dbReference>
<dbReference type="eggNOG" id="COG0591">
    <property type="taxonomic scope" value="Bacteria"/>
</dbReference>
<feature type="transmembrane region" description="Helical" evidence="8">
    <location>
        <begin position="124"/>
        <end position="144"/>
    </location>
</feature>
<evidence type="ECO:0000313" key="9">
    <source>
        <dbReference type="EMBL" id="BAI81007.1"/>
    </source>
</evidence>
<evidence type="ECO:0000256" key="8">
    <source>
        <dbReference type="SAM" id="Phobius"/>
    </source>
</evidence>
<dbReference type="OrthoDB" id="9781232at2"/>
<evidence type="ECO:0000256" key="1">
    <source>
        <dbReference type="ARBA" id="ARBA00004141"/>
    </source>
</evidence>
<feature type="transmembrane region" description="Helical" evidence="8">
    <location>
        <begin position="6"/>
        <end position="22"/>
    </location>
</feature>
<name>D3PEI4_DEFDS</name>
<proteinExistence type="inferred from homology"/>
<dbReference type="RefSeq" id="WP_013008253.1">
    <property type="nucleotide sequence ID" value="NC_013939.1"/>
</dbReference>
<feature type="transmembrane region" description="Helical" evidence="8">
    <location>
        <begin position="346"/>
        <end position="367"/>
    </location>
</feature>
<dbReference type="KEGG" id="ddf:DEFDS_1547"/>
<dbReference type="InterPro" id="IPR001734">
    <property type="entry name" value="Na/solute_symporter"/>
</dbReference>
<feature type="transmembrane region" description="Helical" evidence="8">
    <location>
        <begin position="71"/>
        <end position="89"/>
    </location>
</feature>
<evidence type="ECO:0000256" key="7">
    <source>
        <dbReference type="RuleBase" id="RU362091"/>
    </source>
</evidence>
<organism evidence="9 10">
    <name type="scientific">Deferribacter desulfuricans (strain DSM 14783 / JCM 11476 / NBRC 101012 / SSM1)</name>
    <dbReference type="NCBI Taxonomy" id="639282"/>
    <lineage>
        <taxon>Bacteria</taxon>
        <taxon>Pseudomonadati</taxon>
        <taxon>Deferribacterota</taxon>
        <taxon>Deferribacteres</taxon>
        <taxon>Deferribacterales</taxon>
        <taxon>Deferribacteraceae</taxon>
        <taxon>Deferribacter</taxon>
    </lineage>
</organism>
<dbReference type="EMBL" id="AP011529">
    <property type="protein sequence ID" value="BAI81007.1"/>
    <property type="molecule type" value="Genomic_DNA"/>
</dbReference>
<keyword evidence="4 8" id="KW-0812">Transmembrane</keyword>
<evidence type="ECO:0000256" key="5">
    <source>
        <dbReference type="ARBA" id="ARBA00022989"/>
    </source>
</evidence>
<comment type="subcellular location">
    <subcellularLocation>
        <location evidence="1">Membrane</location>
        <topology evidence="1">Multi-pass membrane protein</topology>
    </subcellularLocation>
</comment>
<dbReference type="PANTHER" id="PTHR48086">
    <property type="entry name" value="SODIUM/PROLINE SYMPORTER-RELATED"/>
    <property type="match status" value="1"/>
</dbReference>
<dbReference type="Proteomes" id="UP000001520">
    <property type="component" value="Chromosome"/>
</dbReference>
<feature type="transmembrane region" description="Helical" evidence="8">
    <location>
        <begin position="258"/>
        <end position="281"/>
    </location>
</feature>
<feature type="transmembrane region" description="Helical" evidence="8">
    <location>
        <begin position="301"/>
        <end position="334"/>
    </location>
</feature>
<feature type="transmembrane region" description="Helical" evidence="8">
    <location>
        <begin position="401"/>
        <end position="421"/>
    </location>
</feature>
<feature type="transmembrane region" description="Helical" evidence="8">
    <location>
        <begin position="228"/>
        <end position="246"/>
    </location>
</feature>
<gene>
    <name evidence="9" type="ordered locus">DEFDS_1547</name>
</gene>
<dbReference type="InterPro" id="IPR038377">
    <property type="entry name" value="Na/Glc_symporter_sf"/>
</dbReference>
<feature type="transmembrane region" description="Helical" evidence="8">
    <location>
        <begin position="43"/>
        <end position="65"/>
    </location>
</feature>
<protein>
    <submittedName>
        <fullName evidence="9">Solute:sodium symporter</fullName>
    </submittedName>
</protein>
<dbReference type="Pfam" id="PF00474">
    <property type="entry name" value="SSF"/>
    <property type="match status" value="1"/>
</dbReference>
<dbReference type="STRING" id="639282.DEFDS_1547"/>
<dbReference type="Gene3D" id="1.20.1730.10">
    <property type="entry name" value="Sodium/glucose cotransporter"/>
    <property type="match status" value="1"/>
</dbReference>
<feature type="transmembrane region" description="Helical" evidence="8">
    <location>
        <begin position="180"/>
        <end position="200"/>
    </location>
</feature>
<sequence length="423" mass="46945">MWYKFEFIVTLLLFLILIIKFSKNVKTKDTFLLGKRDFDAKNVSYVIVGTLVGGASTVGTVQMAFLYGLPAIIFTFGSGIACLILGLFFSRALRESEVVTVSEFIGRSFGESIRKYSSFLSSSGIFIHIVAQYLASAAIISSVLNISFKISLIITLFLLACMVVFGGIVSSAFIGKVKFYILYLLMICSTLIVLYKSHFFKDVLNNLPKGRDWFGFADYGYKKGWVDFLSMVIGVISTQTYLQAIFSAKNVKEARKGALISAAVIPPIGFMGVVVGLYLRAYHPEIGSLSAKALPFFISNYFPGWLGVILNAFLLVIVLGTGAGLALGVSTNLYNDIFRKKEGINYLRWITFLAIFGAFLIVLSGGGRKILDWSFLSMGLRGFTVFLPLLYLLFFNKLDSLFLKNLIKLMIFVLPIAYIIMNL</sequence>
<feature type="transmembrane region" description="Helical" evidence="8">
    <location>
        <begin position="150"/>
        <end position="173"/>
    </location>
</feature>
<evidence type="ECO:0000256" key="6">
    <source>
        <dbReference type="ARBA" id="ARBA00023136"/>
    </source>
</evidence>
<evidence type="ECO:0000256" key="4">
    <source>
        <dbReference type="ARBA" id="ARBA00022692"/>
    </source>
</evidence>
<dbReference type="AlphaFoldDB" id="D3PEI4"/>
<comment type="similarity">
    <text evidence="2 7">Belongs to the sodium:solute symporter (SSF) (TC 2.A.21) family.</text>
</comment>
<evidence type="ECO:0000256" key="3">
    <source>
        <dbReference type="ARBA" id="ARBA00022448"/>
    </source>
</evidence>
<keyword evidence="6 8" id="KW-0472">Membrane</keyword>
<evidence type="ECO:0000313" key="10">
    <source>
        <dbReference type="Proteomes" id="UP000001520"/>
    </source>
</evidence>
<dbReference type="InterPro" id="IPR050277">
    <property type="entry name" value="Sodium:Solute_Symporter"/>
</dbReference>
<keyword evidence="5 8" id="KW-1133">Transmembrane helix</keyword>
<dbReference type="HOGENOM" id="CLU_018808_15_3_0"/>
<dbReference type="GO" id="GO:0005886">
    <property type="term" value="C:plasma membrane"/>
    <property type="evidence" value="ECO:0007669"/>
    <property type="project" value="TreeGrafter"/>
</dbReference>
<evidence type="ECO:0000256" key="2">
    <source>
        <dbReference type="ARBA" id="ARBA00006434"/>
    </source>
</evidence>